<protein>
    <submittedName>
        <fullName evidence="1">Uncharacterized protein</fullName>
    </submittedName>
</protein>
<dbReference type="AlphaFoldDB" id="A0A168HPP1"/>
<evidence type="ECO:0000313" key="1">
    <source>
        <dbReference type="EMBL" id="OAA78059.1"/>
    </source>
</evidence>
<organism evidence="1 2">
    <name type="scientific">Akanthomyces lecanii RCEF 1005</name>
    <dbReference type="NCBI Taxonomy" id="1081108"/>
    <lineage>
        <taxon>Eukaryota</taxon>
        <taxon>Fungi</taxon>
        <taxon>Dikarya</taxon>
        <taxon>Ascomycota</taxon>
        <taxon>Pezizomycotina</taxon>
        <taxon>Sordariomycetes</taxon>
        <taxon>Hypocreomycetidae</taxon>
        <taxon>Hypocreales</taxon>
        <taxon>Cordycipitaceae</taxon>
        <taxon>Akanthomyces</taxon>
        <taxon>Cordyceps confragosa</taxon>
    </lineage>
</organism>
<keyword evidence="2" id="KW-1185">Reference proteome</keyword>
<dbReference type="Proteomes" id="UP000076881">
    <property type="component" value="Unassembled WGS sequence"/>
</dbReference>
<comment type="caution">
    <text evidence="1">The sequence shown here is derived from an EMBL/GenBank/DDBJ whole genome shotgun (WGS) entry which is preliminary data.</text>
</comment>
<proteinExistence type="predicted"/>
<name>A0A168HPP1_CORDF</name>
<gene>
    <name evidence="1" type="ORF">LEL_04882</name>
</gene>
<sequence>MSAATVSEWCDALKLQACAMEKMALEEVDDDSAWELARNLWKNMMTKHESLYAVGKEGLERCIRVEREKNGLA</sequence>
<reference evidence="1 2" key="1">
    <citation type="journal article" date="2016" name="Genome Biol. Evol.">
        <title>Divergent and convergent evolution of fungal pathogenicity.</title>
        <authorList>
            <person name="Shang Y."/>
            <person name="Xiao G."/>
            <person name="Zheng P."/>
            <person name="Cen K."/>
            <person name="Zhan S."/>
            <person name="Wang C."/>
        </authorList>
    </citation>
    <scope>NUCLEOTIDE SEQUENCE [LARGE SCALE GENOMIC DNA]</scope>
    <source>
        <strain evidence="1 2">RCEF 1005</strain>
    </source>
</reference>
<evidence type="ECO:0000313" key="2">
    <source>
        <dbReference type="Proteomes" id="UP000076881"/>
    </source>
</evidence>
<accession>A0A168HPP1</accession>
<dbReference type="EMBL" id="AZHF01000003">
    <property type="protein sequence ID" value="OAA78059.1"/>
    <property type="molecule type" value="Genomic_DNA"/>
</dbReference>